<organism evidence="1 2">
    <name type="scientific">Paraclostridium sordellii</name>
    <name type="common">Clostridium sordellii</name>
    <dbReference type="NCBI Taxonomy" id="1505"/>
    <lineage>
        <taxon>Bacteria</taxon>
        <taxon>Bacillati</taxon>
        <taxon>Bacillota</taxon>
        <taxon>Clostridia</taxon>
        <taxon>Peptostreptococcales</taxon>
        <taxon>Peptostreptococcaceae</taxon>
        <taxon>Paraclostridium</taxon>
    </lineage>
</organism>
<protein>
    <submittedName>
        <fullName evidence="1">Uncharacterized protein</fullName>
    </submittedName>
</protein>
<accession>A0A0A8WD62</accession>
<sequence>MGLEKFMDDANDIKITKKSYKSKVDNEVKNKFEQDIIIPAGLNLLDMEEEKSIKKTAISVYFKEEDLNLLKAISQTKNTTVNKTIMNILETTIKTTKDNLPKDFDIVKKAKEYDKRNKNKGNRKK</sequence>
<dbReference type="AlphaFoldDB" id="A0A0A8WD62"/>
<reference evidence="1 2" key="1">
    <citation type="submission" date="2015-01" db="EMBL/GenBank/DDBJ databases">
        <authorList>
            <person name="Aslett A.Martin."/>
            <person name="De Silva Nishadi"/>
        </authorList>
    </citation>
    <scope>NUCLEOTIDE SEQUENCE [LARGE SCALE GENOMIC DNA]</scope>
    <source>
        <strain evidence="1 2">R28058</strain>
    </source>
</reference>
<evidence type="ECO:0000313" key="1">
    <source>
        <dbReference type="EMBL" id="CEP41772.1"/>
    </source>
</evidence>
<proteinExistence type="predicted"/>
<dbReference type="PATRIC" id="fig|1505.7.peg.3345"/>
<dbReference type="RefSeq" id="WP_055343258.1">
    <property type="nucleotide sequence ID" value="NZ_CDNM01000005.1"/>
</dbReference>
<gene>
    <name evidence="1" type="ORF">R28058_32601</name>
</gene>
<dbReference type="eggNOG" id="ENOG5032FM7">
    <property type="taxonomic scope" value="Bacteria"/>
</dbReference>
<name>A0A0A8WD62_PARSO</name>
<dbReference type="EMBL" id="CEKZ01000027">
    <property type="protein sequence ID" value="CEP41772.1"/>
    <property type="molecule type" value="Genomic_DNA"/>
</dbReference>
<dbReference type="Proteomes" id="UP000049127">
    <property type="component" value="Unassembled WGS sequence"/>
</dbReference>
<dbReference type="OrthoDB" id="1754168at2"/>
<evidence type="ECO:0000313" key="2">
    <source>
        <dbReference type="Proteomes" id="UP000049127"/>
    </source>
</evidence>